<accession>A0A239DH59</accession>
<keyword evidence="3" id="KW-1185">Reference proteome</keyword>
<dbReference type="AlphaFoldDB" id="A0A239DH59"/>
<dbReference type="PANTHER" id="PTHR31901:SF9">
    <property type="entry name" value="GH3 DOMAIN-CONTAINING PROTEIN"/>
    <property type="match status" value="1"/>
</dbReference>
<dbReference type="EMBL" id="FZOG01000002">
    <property type="protein sequence ID" value="SNS31677.1"/>
    <property type="molecule type" value="Genomic_DNA"/>
</dbReference>
<organism evidence="2 3">
    <name type="scientific">Pseudomonas segetis</name>
    <dbReference type="NCBI Taxonomy" id="298908"/>
    <lineage>
        <taxon>Bacteria</taxon>
        <taxon>Pseudomonadati</taxon>
        <taxon>Pseudomonadota</taxon>
        <taxon>Gammaproteobacteria</taxon>
        <taxon>Pseudomonadales</taxon>
        <taxon>Pseudomonadaceae</taxon>
        <taxon>Pseudomonas</taxon>
    </lineage>
</organism>
<feature type="domain" description="GH3 middle" evidence="1">
    <location>
        <begin position="340"/>
        <end position="404"/>
    </location>
</feature>
<gene>
    <name evidence="2" type="ORF">SAMN05216255_2257</name>
</gene>
<dbReference type="InterPro" id="IPR055377">
    <property type="entry name" value="GH3_M"/>
</dbReference>
<dbReference type="Pfam" id="PF23571">
    <property type="entry name" value="GH3_M"/>
    <property type="match status" value="1"/>
</dbReference>
<dbReference type="PANTHER" id="PTHR31901">
    <property type="entry name" value="GH3 DOMAIN-CONTAINING PROTEIN"/>
    <property type="match status" value="1"/>
</dbReference>
<dbReference type="GO" id="GO:0016881">
    <property type="term" value="F:acid-amino acid ligase activity"/>
    <property type="evidence" value="ECO:0007669"/>
    <property type="project" value="TreeGrafter"/>
</dbReference>
<evidence type="ECO:0000313" key="3">
    <source>
        <dbReference type="Proteomes" id="UP000242915"/>
    </source>
</evidence>
<dbReference type="Proteomes" id="UP000242915">
    <property type="component" value="Unassembled WGS sequence"/>
</dbReference>
<dbReference type="InterPro" id="IPR004993">
    <property type="entry name" value="GH3"/>
</dbReference>
<protein>
    <submittedName>
        <fullName evidence="2">GH3 auxin-responsive promoter</fullName>
    </submittedName>
</protein>
<name>A0A239DH59_9PSED</name>
<proteinExistence type="predicted"/>
<dbReference type="GO" id="GO:0005737">
    <property type="term" value="C:cytoplasm"/>
    <property type="evidence" value="ECO:0007669"/>
    <property type="project" value="TreeGrafter"/>
</dbReference>
<evidence type="ECO:0000313" key="2">
    <source>
        <dbReference type="EMBL" id="SNS31677.1"/>
    </source>
</evidence>
<sequence length="544" mass="60571">MTRSLASQFGHGLLKAFMRRGLQRFEQEAPKLELIQRSLLQKWLHGHARAASTVHSNLKASDSWEQFASKQPCTTYDNYRGLIERQRHQQDKSLFDSPISRYQPTSGSTSAIKWIPYTQAFLGELDQAITPWIGDLYRQFPKIAQGSHYWSLSWIPTSMRDASSTELNDDMQLMSLGKRLVAGLTQTAPASIALAKTAEDSLFATLAYLVADEQLSVISIWSPTFGLGLLEQLGNCREELIEVLQQGAWGKRAAAMAGLECPGSHKAAQRLKAWDGVADPAFFAELWPRLTLLSAWDTAAALPWARQLQKLLAHAQFQGKGLWATEGVVSIPLRNHCPLAYRSHVYEFEDLDNGQVLAPWQLRKGQQVMPLLTTGSGFARYRMNDVLQVSDHWRTLPCFTFLGRNDGTDLVGEKISATLAQTIIAGLTYSDLLPVTLLALSASTPDKPGYVLLIEGPGDSNSVSITTLAAQLEHALLKNFHYRLARDLGQLARARCICLPNMRQIYLEQSRARGMLEGNIKLEALRHWSGPLPLELRLALEATP</sequence>
<evidence type="ECO:0000259" key="1">
    <source>
        <dbReference type="Pfam" id="PF23571"/>
    </source>
</evidence>
<dbReference type="Pfam" id="PF03321">
    <property type="entry name" value="GH3"/>
    <property type="match status" value="1"/>
</dbReference>
<dbReference type="RefSeq" id="WP_245851425.1">
    <property type="nucleotide sequence ID" value="NZ_FZOG01000002.1"/>
</dbReference>
<reference evidence="3" key="1">
    <citation type="submission" date="2017-06" db="EMBL/GenBank/DDBJ databases">
        <authorList>
            <person name="Varghese N."/>
            <person name="Submissions S."/>
        </authorList>
    </citation>
    <scope>NUCLEOTIDE SEQUENCE [LARGE SCALE GENOMIC DNA]</scope>
    <source>
        <strain evidence="3">CIP 108523</strain>
    </source>
</reference>